<dbReference type="EMBL" id="VITR01000011">
    <property type="protein sequence ID" value="TWB39077.1"/>
    <property type="molecule type" value="Genomic_DNA"/>
</dbReference>
<comment type="caution">
    <text evidence="2">The sequence shown here is derived from an EMBL/GenBank/DDBJ whole genome shotgun (WGS) entry which is preliminary data.</text>
</comment>
<evidence type="ECO:0000313" key="3">
    <source>
        <dbReference type="Proteomes" id="UP000315751"/>
    </source>
</evidence>
<dbReference type="RefSeq" id="WP_186455905.1">
    <property type="nucleotide sequence ID" value="NZ_VITR01000011.1"/>
</dbReference>
<feature type="region of interest" description="Disordered" evidence="1">
    <location>
        <begin position="61"/>
        <end position="81"/>
    </location>
</feature>
<keyword evidence="3" id="KW-1185">Reference proteome</keyword>
<reference evidence="2 3" key="1">
    <citation type="submission" date="2019-06" db="EMBL/GenBank/DDBJ databases">
        <title>Genomic Encyclopedia of Type Strains, Phase IV (KMG-V): Genome sequencing to study the core and pangenomes of soil and plant-associated prokaryotes.</title>
        <authorList>
            <person name="Whitman W."/>
        </authorList>
    </citation>
    <scope>NUCLEOTIDE SEQUENCE [LARGE SCALE GENOMIC DNA]</scope>
    <source>
        <strain evidence="2 3">BR 11622</strain>
    </source>
</reference>
<gene>
    <name evidence="2" type="ORF">FBZ90_11172</name>
</gene>
<dbReference type="Proteomes" id="UP000315751">
    <property type="component" value="Unassembled WGS sequence"/>
</dbReference>
<feature type="compositionally biased region" description="Gly residues" evidence="1">
    <location>
        <begin position="70"/>
        <end position="81"/>
    </location>
</feature>
<evidence type="ECO:0000256" key="1">
    <source>
        <dbReference type="SAM" id="MobiDB-lite"/>
    </source>
</evidence>
<accession>A0A560GYG5</accession>
<sequence>MTRGLGGHSPANVAHYLKGIDFPADKQALIRKAKENGAEGDVLDMLEAMPDTDYETAADVMKGYGEADDGGAGGGRSGRSH</sequence>
<dbReference type="InterPro" id="IPR021527">
    <property type="entry name" value="DUF2795"/>
</dbReference>
<dbReference type="AlphaFoldDB" id="A0A560GYG5"/>
<dbReference type="Pfam" id="PF11387">
    <property type="entry name" value="DUF2795"/>
    <property type="match status" value="1"/>
</dbReference>
<proteinExistence type="predicted"/>
<evidence type="ECO:0000313" key="2">
    <source>
        <dbReference type="EMBL" id="TWB39077.1"/>
    </source>
</evidence>
<organism evidence="2 3">
    <name type="scientific">Nitrospirillum amazonense</name>
    <dbReference type="NCBI Taxonomy" id="28077"/>
    <lineage>
        <taxon>Bacteria</taxon>
        <taxon>Pseudomonadati</taxon>
        <taxon>Pseudomonadota</taxon>
        <taxon>Alphaproteobacteria</taxon>
        <taxon>Rhodospirillales</taxon>
        <taxon>Azospirillaceae</taxon>
        <taxon>Nitrospirillum</taxon>
    </lineage>
</organism>
<protein>
    <submittedName>
        <fullName evidence="2">Uncharacterized protein DUF2795</fullName>
    </submittedName>
</protein>
<name>A0A560GYG5_9PROT</name>